<keyword evidence="4" id="KW-1185">Reference proteome</keyword>
<dbReference type="Proteomes" id="UP000253551">
    <property type="component" value="Unassembled WGS sequence"/>
</dbReference>
<dbReference type="PANTHER" id="PTHR13947">
    <property type="entry name" value="GNAT FAMILY N-ACETYLTRANSFERASE"/>
    <property type="match status" value="1"/>
</dbReference>
<keyword evidence="1" id="KW-0808">Transferase</keyword>
<dbReference type="PROSITE" id="PS51186">
    <property type="entry name" value="GNAT"/>
    <property type="match status" value="1"/>
</dbReference>
<dbReference type="Gene3D" id="3.40.630.30">
    <property type="match status" value="1"/>
</dbReference>
<dbReference type="STRING" id="4846.A0A367IPW9"/>
<dbReference type="EMBL" id="PJQM01006414">
    <property type="protein sequence ID" value="RCH79715.1"/>
    <property type="molecule type" value="Genomic_DNA"/>
</dbReference>
<gene>
    <name evidence="3" type="ORF">CU098_007144</name>
</gene>
<dbReference type="CDD" id="cd04301">
    <property type="entry name" value="NAT_SF"/>
    <property type="match status" value="1"/>
</dbReference>
<dbReference type="InterPro" id="IPR016181">
    <property type="entry name" value="Acyl_CoA_acyltransferase"/>
</dbReference>
<evidence type="ECO:0000313" key="4">
    <source>
        <dbReference type="Proteomes" id="UP000253551"/>
    </source>
</evidence>
<dbReference type="AlphaFoldDB" id="A0A367IPW9"/>
<organism evidence="3 4">
    <name type="scientific">Rhizopus stolonifer</name>
    <name type="common">Rhizopus nigricans</name>
    <dbReference type="NCBI Taxonomy" id="4846"/>
    <lineage>
        <taxon>Eukaryota</taxon>
        <taxon>Fungi</taxon>
        <taxon>Fungi incertae sedis</taxon>
        <taxon>Mucoromycota</taxon>
        <taxon>Mucoromycotina</taxon>
        <taxon>Mucoromycetes</taxon>
        <taxon>Mucorales</taxon>
        <taxon>Mucorineae</taxon>
        <taxon>Rhizopodaceae</taxon>
        <taxon>Rhizopus</taxon>
    </lineage>
</organism>
<name>A0A367IPW9_RHIST</name>
<feature type="domain" description="N-acetyltransferase" evidence="2">
    <location>
        <begin position="72"/>
        <end position="211"/>
    </location>
</feature>
<dbReference type="Pfam" id="PF00583">
    <property type="entry name" value="Acetyltransf_1"/>
    <property type="match status" value="1"/>
</dbReference>
<proteinExistence type="predicted"/>
<accession>A0A367IPW9</accession>
<protein>
    <recommendedName>
        <fullName evidence="2">N-acetyltransferase domain-containing protein</fullName>
    </recommendedName>
</protein>
<dbReference type="GO" id="GO:0008080">
    <property type="term" value="F:N-acetyltransferase activity"/>
    <property type="evidence" value="ECO:0007669"/>
    <property type="project" value="InterPro"/>
</dbReference>
<comment type="caution">
    <text evidence="3">The sequence shown here is derived from an EMBL/GenBank/DDBJ whole genome shotgun (WGS) entry which is preliminary data.</text>
</comment>
<dbReference type="InterPro" id="IPR050769">
    <property type="entry name" value="NAT_camello-type"/>
</dbReference>
<dbReference type="SUPFAM" id="SSF55729">
    <property type="entry name" value="Acyl-CoA N-acyltransferases (Nat)"/>
    <property type="match status" value="1"/>
</dbReference>
<reference evidence="3 4" key="1">
    <citation type="journal article" date="2018" name="G3 (Bethesda)">
        <title>Phylogenetic and Phylogenomic Definition of Rhizopus Species.</title>
        <authorList>
            <person name="Gryganskyi A.P."/>
            <person name="Golan J."/>
            <person name="Dolatabadi S."/>
            <person name="Mondo S."/>
            <person name="Robb S."/>
            <person name="Idnurm A."/>
            <person name="Muszewska A."/>
            <person name="Steczkiewicz K."/>
            <person name="Masonjones S."/>
            <person name="Liao H.L."/>
            <person name="Gajdeczka M.T."/>
            <person name="Anike F."/>
            <person name="Vuek A."/>
            <person name="Anishchenko I.M."/>
            <person name="Voigt K."/>
            <person name="de Hoog G.S."/>
            <person name="Smith M.E."/>
            <person name="Heitman J."/>
            <person name="Vilgalys R."/>
            <person name="Stajich J.E."/>
        </authorList>
    </citation>
    <scope>NUCLEOTIDE SEQUENCE [LARGE SCALE GENOMIC DNA]</scope>
    <source>
        <strain evidence="3 4">LSU 92-RS-03</strain>
    </source>
</reference>
<dbReference type="PANTHER" id="PTHR13947:SF37">
    <property type="entry name" value="LD18367P"/>
    <property type="match status" value="1"/>
</dbReference>
<evidence type="ECO:0000256" key="1">
    <source>
        <dbReference type="ARBA" id="ARBA00022679"/>
    </source>
</evidence>
<evidence type="ECO:0000259" key="2">
    <source>
        <dbReference type="PROSITE" id="PS51186"/>
    </source>
</evidence>
<dbReference type="InterPro" id="IPR000182">
    <property type="entry name" value="GNAT_dom"/>
</dbReference>
<dbReference type="OrthoDB" id="41532at2759"/>
<sequence>MVISLKEYAMARSQIVNWEEFIARHTWASSYQKPTHNRVPSHCVAIYHQVDLDKKTVKDTLYVTTWDDQFKSEFKDLSLAWVKEHFVVEEEDIRQLETPEEAIIKPGGEIFFLLESTGRVAGVVAIVLHEEICELAKMTVRKEYTGKGYAHILMRESIEWARSKKYPFVELMSNTVLENAIVLYKKYGFETTHLGPHSAYARANIIMRLTF</sequence>
<evidence type="ECO:0000313" key="3">
    <source>
        <dbReference type="EMBL" id="RCH79715.1"/>
    </source>
</evidence>